<dbReference type="AlphaFoldDB" id="A0A8S9N5E8"/>
<dbReference type="Pfam" id="PF13456">
    <property type="entry name" value="RVT_3"/>
    <property type="match status" value="1"/>
</dbReference>
<dbReference type="InterPro" id="IPR036397">
    <property type="entry name" value="RNaseH_sf"/>
</dbReference>
<dbReference type="Proteomes" id="UP000712600">
    <property type="component" value="Unassembled WGS sequence"/>
</dbReference>
<dbReference type="PANTHER" id="PTHR34146">
    <property type="entry name" value="POLYNUCLEOTIDYL TRANSFERASE, RIBONUCLEASE H-LIKE SUPERFAMILY PROTEIN-RELATED"/>
    <property type="match status" value="1"/>
</dbReference>
<evidence type="ECO:0000259" key="1">
    <source>
        <dbReference type="Pfam" id="PF13456"/>
    </source>
</evidence>
<evidence type="ECO:0000313" key="2">
    <source>
        <dbReference type="EMBL" id="KAF3488962.1"/>
    </source>
</evidence>
<gene>
    <name evidence="2" type="ORF">F2Q69_00054848</name>
</gene>
<proteinExistence type="predicted"/>
<comment type="caution">
    <text evidence="2">The sequence shown here is derived from an EMBL/GenBank/DDBJ whole genome shotgun (WGS) entry which is preliminary data.</text>
</comment>
<dbReference type="GO" id="GO:0004523">
    <property type="term" value="F:RNA-DNA hybrid ribonuclease activity"/>
    <property type="evidence" value="ECO:0007669"/>
    <property type="project" value="InterPro"/>
</dbReference>
<dbReference type="InterPro" id="IPR002156">
    <property type="entry name" value="RNaseH_domain"/>
</dbReference>
<reference evidence="2" key="1">
    <citation type="submission" date="2019-12" db="EMBL/GenBank/DDBJ databases">
        <title>Genome sequencing and annotation of Brassica cretica.</title>
        <authorList>
            <person name="Studholme D.J."/>
            <person name="Sarris P."/>
        </authorList>
    </citation>
    <scope>NUCLEOTIDE SEQUENCE</scope>
    <source>
        <strain evidence="2">PFS-109/04</strain>
        <tissue evidence="2">Leaf</tissue>
    </source>
</reference>
<protein>
    <recommendedName>
        <fullName evidence="1">RNase H type-1 domain-containing protein</fullName>
    </recommendedName>
</protein>
<dbReference type="EMBL" id="QGKX02002183">
    <property type="protein sequence ID" value="KAF3488962.1"/>
    <property type="molecule type" value="Genomic_DNA"/>
</dbReference>
<dbReference type="Gene3D" id="3.30.420.10">
    <property type="entry name" value="Ribonuclease H-like superfamily/Ribonuclease H"/>
    <property type="match status" value="1"/>
</dbReference>
<feature type="domain" description="RNase H type-1" evidence="1">
    <location>
        <begin position="136"/>
        <end position="226"/>
    </location>
</feature>
<dbReference type="CDD" id="cd06222">
    <property type="entry name" value="RNase_H_like"/>
    <property type="match status" value="1"/>
</dbReference>
<accession>A0A8S9N5E8</accession>
<organism evidence="2 3">
    <name type="scientific">Brassica cretica</name>
    <name type="common">Mustard</name>
    <dbReference type="NCBI Taxonomy" id="69181"/>
    <lineage>
        <taxon>Eukaryota</taxon>
        <taxon>Viridiplantae</taxon>
        <taxon>Streptophyta</taxon>
        <taxon>Embryophyta</taxon>
        <taxon>Tracheophyta</taxon>
        <taxon>Spermatophyta</taxon>
        <taxon>Magnoliopsida</taxon>
        <taxon>eudicotyledons</taxon>
        <taxon>Gunneridae</taxon>
        <taxon>Pentapetalae</taxon>
        <taxon>rosids</taxon>
        <taxon>malvids</taxon>
        <taxon>Brassicales</taxon>
        <taxon>Brassicaceae</taxon>
        <taxon>Brassiceae</taxon>
        <taxon>Brassica</taxon>
    </lineage>
</organism>
<evidence type="ECO:0000313" key="3">
    <source>
        <dbReference type="Proteomes" id="UP000712600"/>
    </source>
</evidence>
<name>A0A8S9N5E8_BRACR</name>
<dbReference type="InterPro" id="IPR044730">
    <property type="entry name" value="RNase_H-like_dom_plant"/>
</dbReference>
<sequence>MGVSSETFELRRYCLGRGAETFAFDATMGGGTETDCTSDASSICIYPYEEMRGAETSHTSLGNSPVAHPSFFPLSGMLLYGLLPVKIKVRQSSHGYFDVPLDKLITPYTILEDEAREGGQQANIRQGMTGRWRCQVDASWTEQGNGTGFGFTLFDGVSEVVVGQCKARLSNSPLHAEAECLAWTMEELSGRGFKHVRFESDRQQLVQIINSSKAWPALDTKLDEARSRDLNFQLVDTKTPQQLALEASIHNNRVLTKRNKRERKERKREKEKTRKVISRLVLEDQTELDRADILWEASSVSGLEIHRRDLDFNGWIFCCLGFSEAGRHSSSAGQSWVFGKSNGEIFSS</sequence>
<dbReference type="GO" id="GO:0003676">
    <property type="term" value="F:nucleic acid binding"/>
    <property type="evidence" value="ECO:0007669"/>
    <property type="project" value="InterPro"/>
</dbReference>
<dbReference type="PANTHER" id="PTHR34146:SF3">
    <property type="entry name" value="POLYNUCLEOTIDYL TRANSFERASE, RIBONUCLEASE H-LIKE SUPERFAMILY PROTEIN"/>
    <property type="match status" value="1"/>
</dbReference>